<organism evidence="1 2">
    <name type="scientific">Lutibacter agarilyticus</name>
    <dbReference type="NCBI Taxonomy" id="1109740"/>
    <lineage>
        <taxon>Bacteria</taxon>
        <taxon>Pseudomonadati</taxon>
        <taxon>Bacteroidota</taxon>
        <taxon>Flavobacteriia</taxon>
        <taxon>Flavobacteriales</taxon>
        <taxon>Flavobacteriaceae</taxon>
        <taxon>Lutibacter</taxon>
    </lineage>
</organism>
<evidence type="ECO:0000313" key="2">
    <source>
        <dbReference type="Proteomes" id="UP000198384"/>
    </source>
</evidence>
<dbReference type="SUPFAM" id="SSF102829">
    <property type="entry name" value="Cell division protein ZapA-like"/>
    <property type="match status" value="1"/>
</dbReference>
<keyword evidence="1" id="KW-0132">Cell division</keyword>
<dbReference type="EMBL" id="FZNT01000001">
    <property type="protein sequence ID" value="SNR32241.1"/>
    <property type="molecule type" value="Genomic_DNA"/>
</dbReference>
<name>A0A238VDG6_9FLAO</name>
<accession>A0A238VDG6</accession>
<reference evidence="1 2" key="1">
    <citation type="submission" date="2017-06" db="EMBL/GenBank/DDBJ databases">
        <authorList>
            <person name="Kim H.J."/>
            <person name="Triplett B.A."/>
        </authorList>
    </citation>
    <scope>NUCLEOTIDE SEQUENCE [LARGE SCALE GENOMIC DNA]</scope>
    <source>
        <strain evidence="1 2">DSM 29150</strain>
    </source>
</reference>
<dbReference type="GO" id="GO:0051301">
    <property type="term" value="P:cell division"/>
    <property type="evidence" value="ECO:0007669"/>
    <property type="project" value="UniProtKB-KW"/>
</dbReference>
<keyword evidence="1" id="KW-0131">Cell cycle</keyword>
<keyword evidence="2" id="KW-1185">Reference proteome</keyword>
<dbReference type="Pfam" id="PF05164">
    <property type="entry name" value="ZapA"/>
    <property type="match status" value="1"/>
</dbReference>
<dbReference type="Proteomes" id="UP000198384">
    <property type="component" value="Unassembled WGS sequence"/>
</dbReference>
<evidence type="ECO:0000313" key="1">
    <source>
        <dbReference type="EMBL" id="SNR32241.1"/>
    </source>
</evidence>
<sequence>MAESLKIKVTIAGRVYPIKVNSINEEEGMRKAAKNINDLVTKFEKNYAVSDKQDVLAMCALQFASLIEINAINKDQDISEATKKMNKLCAIIDEHINK</sequence>
<dbReference type="OrthoDB" id="1495773at2"/>
<dbReference type="RefSeq" id="WP_089379912.1">
    <property type="nucleotide sequence ID" value="NZ_FZNT01000001.1"/>
</dbReference>
<gene>
    <name evidence="1" type="ORF">SAMN06265371_101246</name>
</gene>
<protein>
    <submittedName>
        <fullName evidence="1">Cell division protein ZapA</fullName>
    </submittedName>
</protein>
<dbReference type="AlphaFoldDB" id="A0A238VDG6"/>
<dbReference type="InterPro" id="IPR007838">
    <property type="entry name" value="Cell_div_ZapA-like"/>
</dbReference>
<dbReference type="InterPro" id="IPR036192">
    <property type="entry name" value="Cell_div_ZapA-like_sf"/>
</dbReference>
<proteinExistence type="predicted"/>